<feature type="compositionally biased region" description="Low complexity" evidence="1">
    <location>
        <begin position="156"/>
        <end position="174"/>
    </location>
</feature>
<gene>
    <name evidence="3" type="ORF">MGWOODY_Smn1944</name>
</gene>
<evidence type="ECO:0000256" key="1">
    <source>
        <dbReference type="SAM" id="MobiDB-lite"/>
    </source>
</evidence>
<feature type="compositionally biased region" description="Acidic residues" evidence="1">
    <location>
        <begin position="97"/>
        <end position="109"/>
    </location>
</feature>
<feature type="domain" description="DUF4167" evidence="2">
    <location>
        <begin position="9"/>
        <end position="83"/>
    </location>
</feature>
<name>A0A170PPJ9_9ZZZZ</name>
<dbReference type="EMBL" id="CZQE01000287">
    <property type="protein sequence ID" value="CUS45642.1"/>
    <property type="molecule type" value="Genomic_DNA"/>
</dbReference>
<sequence>MINNRQAGRRRGRGGQQQRPQGNSGRQDNGNRIDNRARGNAAQLLEKYKTLARDAQMQGDRVNTEYYLQFADHYFRVLAETRSRFEENRRQNGGAAFEEDEQEYDEDGEPIVREQNARDSRQGNGNGQDRGQDRGNEGQSGNQQAGQYDDERPRSRNGNGDRNGNGYADAGNGRYAREDRAERNDRNGNAREDRGDRNGNAREERSERNANDRNGNDRGDRTANRGEDRGNRAAPVQADEDRAPVRQEAPREEVAPVAEAEVVARPRRGRPPRRPVEDEAPAMFEAGLLPPSLSISAVSTEEPEEKPKRRRGRPPASETTTVG</sequence>
<keyword evidence="3" id="KW-0396">Initiation factor</keyword>
<feature type="region of interest" description="Disordered" evidence="1">
    <location>
        <begin position="85"/>
        <end position="323"/>
    </location>
</feature>
<dbReference type="InterPro" id="IPR025430">
    <property type="entry name" value="DUF4167"/>
</dbReference>
<feature type="compositionally biased region" description="Basic and acidic residues" evidence="1">
    <location>
        <begin position="239"/>
        <end position="254"/>
    </location>
</feature>
<feature type="compositionally biased region" description="Low complexity" evidence="1">
    <location>
        <begin position="16"/>
        <end position="27"/>
    </location>
</feature>
<protein>
    <submittedName>
        <fullName evidence="3">Eukaryotic translation initiation factor 3 subunit 10</fullName>
    </submittedName>
</protein>
<reference evidence="3" key="1">
    <citation type="submission" date="2015-10" db="EMBL/GenBank/DDBJ databases">
        <authorList>
            <person name="Gilbert D.G."/>
        </authorList>
    </citation>
    <scope>NUCLEOTIDE SEQUENCE</scope>
</reference>
<evidence type="ECO:0000313" key="3">
    <source>
        <dbReference type="EMBL" id="CUS45642.1"/>
    </source>
</evidence>
<keyword evidence="3" id="KW-0648">Protein biosynthesis</keyword>
<evidence type="ECO:0000259" key="2">
    <source>
        <dbReference type="Pfam" id="PF13763"/>
    </source>
</evidence>
<dbReference type="GO" id="GO:0003743">
    <property type="term" value="F:translation initiation factor activity"/>
    <property type="evidence" value="ECO:0007669"/>
    <property type="project" value="UniProtKB-KW"/>
</dbReference>
<proteinExistence type="predicted"/>
<dbReference type="Pfam" id="PF13763">
    <property type="entry name" value="DUF4167"/>
    <property type="match status" value="1"/>
</dbReference>
<dbReference type="AlphaFoldDB" id="A0A170PPJ9"/>
<accession>A0A170PPJ9</accession>
<feature type="region of interest" description="Disordered" evidence="1">
    <location>
        <begin position="1"/>
        <end position="35"/>
    </location>
</feature>
<feature type="compositionally biased region" description="Polar residues" evidence="1">
    <location>
        <begin position="137"/>
        <end position="146"/>
    </location>
</feature>
<organism evidence="3">
    <name type="scientific">hydrothermal vent metagenome</name>
    <dbReference type="NCBI Taxonomy" id="652676"/>
    <lineage>
        <taxon>unclassified sequences</taxon>
        <taxon>metagenomes</taxon>
        <taxon>ecological metagenomes</taxon>
    </lineage>
</organism>
<feature type="compositionally biased region" description="Basic and acidic residues" evidence="1">
    <location>
        <begin position="110"/>
        <end position="121"/>
    </location>
</feature>
<feature type="compositionally biased region" description="Basic and acidic residues" evidence="1">
    <location>
        <begin position="175"/>
        <end position="231"/>
    </location>
</feature>